<gene>
    <name evidence="1" type="ORF">RIF23_08445</name>
</gene>
<name>A0ABU2H4T7_9ACTN</name>
<dbReference type="SUPFAM" id="SSF142906">
    <property type="entry name" value="YjbR-like"/>
    <property type="match status" value="1"/>
</dbReference>
<dbReference type="GO" id="GO:0003677">
    <property type="term" value="F:DNA binding"/>
    <property type="evidence" value="ECO:0007669"/>
    <property type="project" value="UniProtKB-KW"/>
</dbReference>
<dbReference type="EMBL" id="JAVLVT010000003">
    <property type="protein sequence ID" value="MDS1270322.1"/>
    <property type="molecule type" value="Genomic_DNA"/>
</dbReference>
<dbReference type="PANTHER" id="PTHR35145:SF1">
    <property type="entry name" value="CYTOPLASMIC PROTEIN"/>
    <property type="match status" value="1"/>
</dbReference>
<dbReference type="InterPro" id="IPR058532">
    <property type="entry name" value="YjbR/MT2646/Rv2570-like"/>
</dbReference>
<dbReference type="InterPro" id="IPR038056">
    <property type="entry name" value="YjbR-like_sf"/>
</dbReference>
<evidence type="ECO:0000313" key="2">
    <source>
        <dbReference type="Proteomes" id="UP001250214"/>
    </source>
</evidence>
<dbReference type="InterPro" id="IPR007351">
    <property type="entry name" value="YjbR"/>
</dbReference>
<dbReference type="Proteomes" id="UP001250214">
    <property type="component" value="Unassembled WGS sequence"/>
</dbReference>
<sequence>MALTATEFIDVALWFPEVVETEPFVPGIPVYKVAGKMFALLDGSGTDAPARVTLKCDPERALVLRTTYSAVRPGYHMNKRHWNTIDLDGTVPDDELLDLVHHSYVRTVSGLRSADRDRILALLGDDRPPLPDTREP</sequence>
<dbReference type="PANTHER" id="PTHR35145">
    <property type="entry name" value="CYTOPLASMIC PROTEIN-RELATED"/>
    <property type="match status" value="1"/>
</dbReference>
<keyword evidence="1" id="KW-0238">DNA-binding</keyword>
<organism evidence="1 2">
    <name type="scientific">Lipingzhangella rawalii</name>
    <dbReference type="NCBI Taxonomy" id="2055835"/>
    <lineage>
        <taxon>Bacteria</taxon>
        <taxon>Bacillati</taxon>
        <taxon>Actinomycetota</taxon>
        <taxon>Actinomycetes</taxon>
        <taxon>Streptosporangiales</taxon>
        <taxon>Nocardiopsidaceae</taxon>
        <taxon>Lipingzhangella</taxon>
    </lineage>
</organism>
<keyword evidence="2" id="KW-1185">Reference proteome</keyword>
<evidence type="ECO:0000313" key="1">
    <source>
        <dbReference type="EMBL" id="MDS1270322.1"/>
    </source>
</evidence>
<accession>A0ABU2H4T7</accession>
<comment type="caution">
    <text evidence="1">The sequence shown here is derived from an EMBL/GenBank/DDBJ whole genome shotgun (WGS) entry which is preliminary data.</text>
</comment>
<dbReference type="Pfam" id="PF04237">
    <property type="entry name" value="YjbR"/>
    <property type="match status" value="1"/>
</dbReference>
<dbReference type="RefSeq" id="WP_310912107.1">
    <property type="nucleotide sequence ID" value="NZ_JAVLVT010000003.1"/>
</dbReference>
<proteinExistence type="predicted"/>
<protein>
    <submittedName>
        <fullName evidence="1">MmcQ/YjbR family DNA-binding protein</fullName>
    </submittedName>
</protein>
<reference evidence="2" key="1">
    <citation type="submission" date="2023-07" db="EMBL/GenBank/DDBJ databases">
        <title>Novel species in the genus Lipingzhangella isolated from Sambhar Salt Lake.</title>
        <authorList>
            <person name="Jiya N."/>
            <person name="Kajale S."/>
            <person name="Sharma A."/>
        </authorList>
    </citation>
    <scope>NUCLEOTIDE SEQUENCE [LARGE SCALE GENOMIC DNA]</scope>
    <source>
        <strain evidence="2">LS1_29</strain>
    </source>
</reference>
<dbReference type="Gene3D" id="3.90.1150.30">
    <property type="match status" value="1"/>
</dbReference>